<evidence type="ECO:0000256" key="1">
    <source>
        <dbReference type="ARBA" id="ARBA00004370"/>
    </source>
</evidence>
<dbReference type="KEGG" id="fla:SY85_14525"/>
<dbReference type="Pfam" id="PF01103">
    <property type="entry name" value="Omp85"/>
    <property type="match status" value="1"/>
</dbReference>
<dbReference type="RefSeq" id="WP_066405638.1">
    <property type="nucleotide sequence ID" value="NZ_CP011390.1"/>
</dbReference>
<dbReference type="OrthoDB" id="333971at2"/>
<evidence type="ECO:0000256" key="3">
    <source>
        <dbReference type="SAM" id="SignalP"/>
    </source>
</evidence>
<dbReference type="AlphaFoldDB" id="A0A172TWS3"/>
<keyword evidence="3" id="KW-0732">Signal</keyword>
<dbReference type="STRING" id="1492898.SY85_14525"/>
<comment type="subcellular location">
    <subcellularLocation>
        <location evidence="1">Membrane</location>
    </subcellularLocation>
</comment>
<evidence type="ECO:0000313" key="6">
    <source>
        <dbReference type="Proteomes" id="UP000077177"/>
    </source>
</evidence>
<feature type="domain" description="Bacterial surface antigen (D15)" evidence="4">
    <location>
        <begin position="527"/>
        <end position="864"/>
    </location>
</feature>
<dbReference type="GO" id="GO:0019867">
    <property type="term" value="C:outer membrane"/>
    <property type="evidence" value="ECO:0007669"/>
    <property type="project" value="InterPro"/>
</dbReference>
<gene>
    <name evidence="5" type="ORF">SY85_14525</name>
</gene>
<keyword evidence="2" id="KW-0472">Membrane</keyword>
<dbReference type="Proteomes" id="UP000077177">
    <property type="component" value="Chromosome"/>
</dbReference>
<proteinExistence type="predicted"/>
<sequence length="874" mass="99997">MNTTHSTTAVRHWLYLAAAILLFSSQSIGQSAIDDASIIANINRQKQYKGDSVYVLADAAFQKVPTTRWFLGDHYRREWITPIKVPVIDIDTLYGGLVVKKEGGGKQTKSLQLKSKTTGQEYTIRTVEKFPEKALPEEFAGTVAVEFVKDQVSSAHPYAPLVVADLAKAGGIYRSNPKFVFVKRSSALGEFDSTFGNQFYLMEERPQGNWEGNPLFGNAERIFSTEKMQESLLKPKYKADSRAFLRARLLDMFIGDWDRHEDQWTWGVRKQDGLNYIYPIPKDRDQAFAKLDGVVPWLGTRKWALRKAKYFKEDIEDMKGLMWQAKNLDRLILVDLTWPEWEKEGSAMQTAWTDNVITQAVNELPASVKPLNGQDIQQKLMHRRDDLMKYTKEYYKILSKEVEWMGTDNADKFVISSTEPSTFTIKHYALDKEGYLLKKERVFNSSETKEVRLYGMNGDDQFQIEPNTRLKSRIRLIGGYGNNSYTNATGSKLSKVYAYDTSLKKNSEVKKEFKIRTRPDSLWQQYTYGNYQYDIVLPFFLPGYNPDDGVFLGGGINYRKYKWNKPGLAAQHRIAANYAFESGAYNFLYEGFFAQVVGRWNVLANFYLNQPDYVLNFYGLGNNTEKLVDDKSFYRIRVEQLVAVAGLQRSWAAKHHVSILGDYLSTQVQEVDKRFVTSAGAALDSSAFDRVHWVGGTVSYLFSTRNDSYFPTHGVAVESAIQYHYSPTRSDNYSNYAGAFTFYLPIRSLVWTSRIGGAILSGDPQFFQYNQLSGLTNLRGYRRSRFSGKSMVYNNNELRIPVATLKGFVVRGKLGINLFCDNGRVWIPDEDSNRWHVGYGGGVWIVPYQRISFTANYGVSKEDQVLYIKAGFMF</sequence>
<evidence type="ECO:0000313" key="5">
    <source>
        <dbReference type="EMBL" id="ANE51539.1"/>
    </source>
</evidence>
<reference evidence="6" key="1">
    <citation type="submission" date="2015-01" db="EMBL/GenBank/DDBJ databases">
        <title>Flavisolibacter sp./LCS9/ whole genome sequencing.</title>
        <authorList>
            <person name="Kim M.K."/>
            <person name="Srinivasan S."/>
            <person name="Lee J.-J."/>
        </authorList>
    </citation>
    <scope>NUCLEOTIDE SEQUENCE [LARGE SCALE GENOMIC DNA]</scope>
    <source>
        <strain evidence="6">LCS9</strain>
    </source>
</reference>
<name>A0A172TWS3_9BACT</name>
<organism evidence="5 6">
    <name type="scientific">Flavisolibacter tropicus</name>
    <dbReference type="NCBI Taxonomy" id="1492898"/>
    <lineage>
        <taxon>Bacteria</taxon>
        <taxon>Pseudomonadati</taxon>
        <taxon>Bacteroidota</taxon>
        <taxon>Chitinophagia</taxon>
        <taxon>Chitinophagales</taxon>
        <taxon>Chitinophagaceae</taxon>
        <taxon>Flavisolibacter</taxon>
    </lineage>
</organism>
<dbReference type="EMBL" id="CP011390">
    <property type="protein sequence ID" value="ANE51539.1"/>
    <property type="molecule type" value="Genomic_DNA"/>
</dbReference>
<dbReference type="InterPro" id="IPR000184">
    <property type="entry name" value="Bac_surfAg_D15"/>
</dbReference>
<feature type="chain" id="PRO_5008001277" description="Bacterial surface antigen (D15) domain-containing protein" evidence="3">
    <location>
        <begin position="30"/>
        <end position="874"/>
    </location>
</feature>
<keyword evidence="6" id="KW-1185">Reference proteome</keyword>
<evidence type="ECO:0000256" key="2">
    <source>
        <dbReference type="ARBA" id="ARBA00023136"/>
    </source>
</evidence>
<accession>A0A172TWS3</accession>
<protein>
    <recommendedName>
        <fullName evidence="4">Bacterial surface antigen (D15) domain-containing protein</fullName>
    </recommendedName>
</protein>
<reference evidence="5 6" key="2">
    <citation type="journal article" date="2016" name="Int. J. Syst. Evol. Microbiol.">
        <title>Flavisolibacter tropicus sp. nov., isolated from tropical soil.</title>
        <authorList>
            <person name="Lee J.J."/>
            <person name="Kang M.S."/>
            <person name="Kim G.S."/>
            <person name="Lee C.S."/>
            <person name="Lim S."/>
            <person name="Lee J."/>
            <person name="Roh S.H."/>
            <person name="Kang H."/>
            <person name="Ha J.M."/>
            <person name="Bae S."/>
            <person name="Jung H.Y."/>
            <person name="Kim M.K."/>
        </authorList>
    </citation>
    <scope>NUCLEOTIDE SEQUENCE [LARGE SCALE GENOMIC DNA]</scope>
    <source>
        <strain evidence="5 6">LCS9</strain>
    </source>
</reference>
<evidence type="ECO:0000259" key="4">
    <source>
        <dbReference type="Pfam" id="PF01103"/>
    </source>
</evidence>
<feature type="signal peptide" evidence="3">
    <location>
        <begin position="1"/>
        <end position="29"/>
    </location>
</feature>